<reference evidence="6" key="1">
    <citation type="submission" date="2015-02" db="EMBL/GenBank/DDBJ databases">
        <title>Physiological reanalysis, assessment of diazotrophy, and genome sequences of multiple isolates of Streptomyces thermoautotrophicus.</title>
        <authorList>
            <person name="MacKellar D.C."/>
            <person name="Lieber L."/>
            <person name="Norman J."/>
            <person name="Bolger A."/>
            <person name="Tobin C."/>
            <person name="Murray J.W."/>
            <person name="Friesen M."/>
            <person name="Prell J."/>
        </authorList>
    </citation>
    <scope>NUCLEOTIDE SEQUENCE [LARGE SCALE GENOMIC DNA]</scope>
    <source>
        <strain evidence="6">UBT1</strain>
    </source>
</reference>
<dbReference type="InterPro" id="IPR004606">
    <property type="entry name" value="Mop_domain"/>
</dbReference>
<evidence type="ECO:0000313" key="7">
    <source>
        <dbReference type="Proteomes" id="UP000070659"/>
    </source>
</evidence>
<dbReference type="EMBL" id="JYIK01001035">
    <property type="protein sequence ID" value="KWX07786.1"/>
    <property type="molecule type" value="Genomic_DNA"/>
</dbReference>
<protein>
    <submittedName>
        <fullName evidence="5">Molybdenum-binding protein</fullName>
    </submittedName>
</protein>
<dbReference type="InterPro" id="IPR008995">
    <property type="entry name" value="Mo/tungstate-bd_C_term_dom"/>
</dbReference>
<evidence type="ECO:0000256" key="2">
    <source>
        <dbReference type="PROSITE-ProRule" id="PRU01213"/>
    </source>
</evidence>
<dbReference type="GO" id="GO:0015689">
    <property type="term" value="P:molybdate ion transport"/>
    <property type="evidence" value="ECO:0007669"/>
    <property type="project" value="InterPro"/>
</dbReference>
<dbReference type="SUPFAM" id="SSF50331">
    <property type="entry name" value="MOP-like"/>
    <property type="match status" value="1"/>
</dbReference>
<dbReference type="Proteomes" id="UP000070659">
    <property type="component" value="Unassembled WGS sequence"/>
</dbReference>
<keyword evidence="1 2" id="KW-0500">Molybdenum</keyword>
<reference evidence="5 7" key="2">
    <citation type="submission" date="2015-02" db="EMBL/GenBank/DDBJ databases">
        <title>Physiological reanalysis, assessment of diazotrophy, and genome sequences of multiple isolates of Streptomyces thermoautotrophicus.</title>
        <authorList>
            <person name="MacKellar D.C."/>
            <person name="Lieber L."/>
            <person name="Norman J."/>
            <person name="Bolger A."/>
            <person name="Tobin C."/>
            <person name="Murray J.W."/>
            <person name="Prell J."/>
        </authorList>
    </citation>
    <scope>NUCLEOTIDE SEQUENCE [LARGE SCALE GENOMIC DNA]</scope>
    <source>
        <strain evidence="5 7">UBT1</strain>
    </source>
</reference>
<evidence type="ECO:0000313" key="4">
    <source>
        <dbReference type="EMBL" id="KWW97934.1"/>
    </source>
</evidence>
<dbReference type="Pfam" id="PF03459">
    <property type="entry name" value="TOBE"/>
    <property type="match status" value="1"/>
</dbReference>
<evidence type="ECO:0000256" key="1">
    <source>
        <dbReference type="ARBA" id="ARBA00022505"/>
    </source>
</evidence>
<gene>
    <name evidence="4" type="ORF">TH66_21435</name>
    <name evidence="5" type="ORF">TR74_17630</name>
</gene>
<evidence type="ECO:0000313" key="6">
    <source>
        <dbReference type="Proteomes" id="UP000070598"/>
    </source>
</evidence>
<dbReference type="EMBL" id="JYIJ01000019">
    <property type="protein sequence ID" value="KWW97934.1"/>
    <property type="molecule type" value="Genomic_DNA"/>
</dbReference>
<dbReference type="InterPro" id="IPR005116">
    <property type="entry name" value="Transp-assoc_OB_typ1"/>
</dbReference>
<dbReference type="PATRIC" id="fig|1469144.8.peg.923"/>
<dbReference type="AlphaFoldDB" id="A0A132NCT9"/>
<accession>A0A132NCT9</accession>
<dbReference type="OrthoDB" id="122515at2"/>
<sequence length="69" mass="7325">MRLSTRNHLRATVADVHLGEVMAAVKATLGDGQQITALISREAAQDLGLSPGDQVIVLIKSTEVMLGKE</sequence>
<dbReference type="PROSITE" id="PS51866">
    <property type="entry name" value="MOP"/>
    <property type="match status" value="1"/>
</dbReference>
<organism evidence="5 6">
    <name type="scientific">Carbonactinospora thermoautotrophica</name>
    <dbReference type="NCBI Taxonomy" id="1469144"/>
    <lineage>
        <taxon>Bacteria</taxon>
        <taxon>Bacillati</taxon>
        <taxon>Actinomycetota</taxon>
        <taxon>Actinomycetes</taxon>
        <taxon>Kitasatosporales</taxon>
        <taxon>Carbonactinosporaceae</taxon>
        <taxon>Carbonactinospora</taxon>
    </lineage>
</organism>
<proteinExistence type="predicted"/>
<dbReference type="RefSeq" id="WP_066890688.1">
    <property type="nucleotide sequence ID" value="NZ_JYIJ01000019.1"/>
</dbReference>
<comment type="caution">
    <text evidence="5">The sequence shown here is derived from an EMBL/GenBank/DDBJ whole genome shotgun (WGS) entry which is preliminary data.</text>
</comment>
<dbReference type="Proteomes" id="UP000070598">
    <property type="component" value="Unassembled WGS sequence"/>
</dbReference>
<evidence type="ECO:0000313" key="5">
    <source>
        <dbReference type="EMBL" id="KWX07786.1"/>
    </source>
</evidence>
<evidence type="ECO:0000259" key="3">
    <source>
        <dbReference type="PROSITE" id="PS51866"/>
    </source>
</evidence>
<dbReference type="Gene3D" id="2.40.50.100">
    <property type="match status" value="1"/>
</dbReference>
<feature type="domain" description="Mop" evidence="3">
    <location>
        <begin position="2"/>
        <end position="68"/>
    </location>
</feature>
<name>A0A132NCT9_9ACTN</name>
<dbReference type="NCBIfam" id="TIGR00638">
    <property type="entry name" value="Mop"/>
    <property type="match status" value="1"/>
</dbReference>